<dbReference type="AlphaFoldDB" id="A0A1W1B9J4"/>
<dbReference type="InterPro" id="IPR016169">
    <property type="entry name" value="FAD-bd_PCMH_sub2"/>
</dbReference>
<evidence type="ECO:0000313" key="7">
    <source>
        <dbReference type="EMBL" id="SFV50182.1"/>
    </source>
</evidence>
<evidence type="ECO:0000256" key="4">
    <source>
        <dbReference type="ARBA" id="ARBA00022827"/>
    </source>
</evidence>
<comment type="similarity">
    <text evidence="2">Belongs to the FAD-binding oxidoreductase/transferase type 4 family.</text>
</comment>
<name>A0A1W1B9J4_9ZZZZ</name>
<dbReference type="FunFam" id="1.10.45.10:FF:000001">
    <property type="entry name" value="D-lactate dehydrogenase mitochondrial"/>
    <property type="match status" value="1"/>
</dbReference>
<dbReference type="InterPro" id="IPR006094">
    <property type="entry name" value="Oxid_FAD_bind_N"/>
</dbReference>
<evidence type="ECO:0000256" key="5">
    <source>
        <dbReference type="ARBA" id="ARBA00023002"/>
    </source>
</evidence>
<organism evidence="7">
    <name type="scientific">hydrothermal vent metagenome</name>
    <dbReference type="NCBI Taxonomy" id="652676"/>
    <lineage>
        <taxon>unclassified sequences</taxon>
        <taxon>metagenomes</taxon>
        <taxon>ecological metagenomes</taxon>
    </lineage>
</organism>
<evidence type="ECO:0000259" key="6">
    <source>
        <dbReference type="PROSITE" id="PS51387"/>
    </source>
</evidence>
<keyword evidence="5 7" id="KW-0560">Oxidoreductase</keyword>
<dbReference type="PROSITE" id="PS51387">
    <property type="entry name" value="FAD_PCMH"/>
    <property type="match status" value="1"/>
</dbReference>
<gene>
    <name evidence="7" type="ORF">MNB_SM-4-627</name>
</gene>
<dbReference type="Pfam" id="PF01565">
    <property type="entry name" value="FAD_binding_4"/>
    <property type="match status" value="1"/>
</dbReference>
<dbReference type="SUPFAM" id="SSF55103">
    <property type="entry name" value="FAD-linked oxidases, C-terminal domain"/>
    <property type="match status" value="1"/>
</dbReference>
<dbReference type="Gene3D" id="3.30.465.10">
    <property type="match status" value="1"/>
</dbReference>
<dbReference type="PANTHER" id="PTHR42934">
    <property type="entry name" value="GLYCOLATE OXIDASE SUBUNIT GLCD"/>
    <property type="match status" value="1"/>
</dbReference>
<reference evidence="7" key="1">
    <citation type="submission" date="2016-10" db="EMBL/GenBank/DDBJ databases">
        <authorList>
            <person name="de Groot N.N."/>
        </authorList>
    </citation>
    <scope>NUCLEOTIDE SEQUENCE</scope>
</reference>
<evidence type="ECO:0000256" key="1">
    <source>
        <dbReference type="ARBA" id="ARBA00001974"/>
    </source>
</evidence>
<dbReference type="GO" id="GO:0071949">
    <property type="term" value="F:FAD binding"/>
    <property type="evidence" value="ECO:0007669"/>
    <property type="project" value="InterPro"/>
</dbReference>
<dbReference type="EC" id="1.1.3.15" evidence="7"/>
<dbReference type="FunFam" id="3.30.70.2740:FF:000001">
    <property type="entry name" value="D-lactate dehydrogenase mitochondrial"/>
    <property type="match status" value="1"/>
</dbReference>
<dbReference type="SUPFAM" id="SSF56176">
    <property type="entry name" value="FAD-binding/transporter-associated domain-like"/>
    <property type="match status" value="1"/>
</dbReference>
<evidence type="ECO:0000256" key="2">
    <source>
        <dbReference type="ARBA" id="ARBA00008000"/>
    </source>
</evidence>
<dbReference type="Pfam" id="PF02913">
    <property type="entry name" value="FAD-oxidase_C"/>
    <property type="match status" value="1"/>
</dbReference>
<keyword evidence="3" id="KW-0285">Flavoprotein</keyword>
<dbReference type="InterPro" id="IPR051914">
    <property type="entry name" value="FAD-linked_OxidoTrans_Type4"/>
</dbReference>
<comment type="cofactor">
    <cofactor evidence="1">
        <name>FAD</name>
        <dbReference type="ChEBI" id="CHEBI:57692"/>
    </cofactor>
</comment>
<evidence type="ECO:0000256" key="3">
    <source>
        <dbReference type="ARBA" id="ARBA00022630"/>
    </source>
</evidence>
<dbReference type="PANTHER" id="PTHR42934:SF2">
    <property type="entry name" value="GLYCOLATE OXIDASE SUBUNIT GLCD"/>
    <property type="match status" value="1"/>
</dbReference>
<dbReference type="Gene3D" id="1.10.45.10">
    <property type="entry name" value="Vanillyl-alcohol Oxidase, Chain A, domain 4"/>
    <property type="match status" value="1"/>
</dbReference>
<dbReference type="InterPro" id="IPR016171">
    <property type="entry name" value="Vanillyl_alc_oxidase_C-sub2"/>
</dbReference>
<protein>
    <submittedName>
        <fullName evidence="7">(S)-2-hydroxy-acid oxidase</fullName>
        <ecNumber evidence="7">1.1.3.15</ecNumber>
    </submittedName>
</protein>
<dbReference type="EMBL" id="FPHF01000005">
    <property type="protein sequence ID" value="SFV50182.1"/>
    <property type="molecule type" value="Genomic_DNA"/>
</dbReference>
<proteinExistence type="inferred from homology"/>
<dbReference type="InterPro" id="IPR036318">
    <property type="entry name" value="FAD-bd_PCMH-like_sf"/>
</dbReference>
<feature type="domain" description="FAD-binding PCMH-type" evidence="6">
    <location>
        <begin position="36"/>
        <end position="216"/>
    </location>
</feature>
<dbReference type="InterPro" id="IPR016166">
    <property type="entry name" value="FAD-bd_PCMH"/>
</dbReference>
<keyword evidence="4" id="KW-0274">FAD</keyword>
<dbReference type="Gene3D" id="3.30.70.2740">
    <property type="match status" value="1"/>
</dbReference>
<dbReference type="GO" id="GO:0003973">
    <property type="term" value="F:(S)-2-hydroxy-acid oxidase activity"/>
    <property type="evidence" value="ECO:0007669"/>
    <property type="project" value="UniProtKB-EC"/>
</dbReference>
<accession>A0A1W1B9J4</accession>
<dbReference type="InterPro" id="IPR016164">
    <property type="entry name" value="FAD-linked_Oxase-like_C"/>
</dbReference>
<dbReference type="InterPro" id="IPR004113">
    <property type="entry name" value="FAD-bd_oxidored_4_C"/>
</dbReference>
<sequence length="461" mass="50084">MIDEKHLKHFTSIVGADNIYSDKAHLIAYSYDATRTKFEPDAVIFPRNEDDISAILKYCNEHIIVIVPRGAGSGFTGGALPSSGGIVLGFEKHMNKILEIDMKNMVAIVQPGLINMDLQRAVEAVGLFYPPDPASQDYSTIGGNVSENAGGMRAAKYGITKDYVMATRAVLPNGDIIKAGKRTIKDVAGYNISGILIASEGTLAVLSEITLRLIPKPKMTKTAIGIFPTVNAAMEAVYKTMASGITPVAMEFLDNLTIRAVEQVHAKGLPIEAGALLVTDVDGNLEVDLDFQLTQIEKVFTENGCSEFRVAKDDKEAADIWFARRNASQAITVYGSKKINEDVTVPRAVLPELLEKFYAIADKYEINIPCFGHTGDGNVHTNVMVDGKDPEQVKIAYQAIEEVFQATIDLGGTLSGEHGIGLAKAPYMKMAFTDEEMNLFQSIKNAFDPNNILNPSKMGLD</sequence>